<dbReference type="Proteomes" id="UP000007635">
    <property type="component" value="Chromosome XII"/>
</dbReference>
<dbReference type="Gene3D" id="2.40.10.10">
    <property type="entry name" value="Trypsin-like serine proteases"/>
    <property type="match status" value="1"/>
</dbReference>
<dbReference type="FunFam" id="2.40.10.10:FF:000003">
    <property type="entry name" value="Transmembrane serine protease 3"/>
    <property type="match status" value="1"/>
</dbReference>
<evidence type="ECO:0000259" key="9">
    <source>
        <dbReference type="PROSITE" id="PS50240"/>
    </source>
</evidence>
<dbReference type="PROSITE" id="PS00134">
    <property type="entry name" value="TRYPSIN_HIS"/>
    <property type="match status" value="1"/>
</dbReference>
<dbReference type="PANTHER" id="PTHR24252">
    <property type="entry name" value="ACROSIN-RELATED"/>
    <property type="match status" value="1"/>
</dbReference>
<dbReference type="GeneTree" id="ENSGT00940000165418"/>
<evidence type="ECO:0000256" key="4">
    <source>
        <dbReference type="ARBA" id="ARBA00022670"/>
    </source>
</evidence>
<dbReference type="GO" id="GO:0006508">
    <property type="term" value="P:proteolysis"/>
    <property type="evidence" value="ECO:0007669"/>
    <property type="project" value="UniProtKB-KW"/>
</dbReference>
<evidence type="ECO:0000256" key="2">
    <source>
        <dbReference type="ARBA" id="ARBA00012050"/>
    </source>
</evidence>
<dbReference type="Pfam" id="PF00089">
    <property type="entry name" value="Trypsin"/>
    <property type="match status" value="1"/>
</dbReference>
<reference evidence="10 11" key="1">
    <citation type="journal article" date="2021" name="G3 (Bethesda)">
        <title>Improved contiguity of the threespine stickleback genome using long-read sequencing.</title>
        <authorList>
            <person name="Nath S."/>
            <person name="Shaw D.E."/>
            <person name="White M.A."/>
        </authorList>
    </citation>
    <scope>NUCLEOTIDE SEQUENCE [LARGE SCALE GENOMIC DNA]</scope>
    <source>
        <strain evidence="10 11">Lake Benthic</strain>
    </source>
</reference>
<dbReference type="InterPro" id="IPR043504">
    <property type="entry name" value="Peptidase_S1_PA_chymotrypsin"/>
</dbReference>
<dbReference type="InterPro" id="IPR001314">
    <property type="entry name" value="Peptidase_S1A"/>
</dbReference>
<dbReference type="EC" id="3.4.21.10" evidence="2"/>
<evidence type="ECO:0000256" key="5">
    <source>
        <dbReference type="ARBA" id="ARBA00022801"/>
    </source>
</evidence>
<dbReference type="PROSITE" id="PS50240">
    <property type="entry name" value="TRYPSIN_DOM"/>
    <property type="match status" value="1"/>
</dbReference>
<dbReference type="PROSITE" id="PS00135">
    <property type="entry name" value="TRYPSIN_SER"/>
    <property type="match status" value="1"/>
</dbReference>
<dbReference type="Ensembl" id="ENSGACT00000011178.2">
    <property type="protein sequence ID" value="ENSGACP00000011155.2"/>
    <property type="gene ID" value="ENSGACG00000008441.2"/>
</dbReference>
<dbReference type="STRING" id="69293.ENSGACP00000011155"/>
<keyword evidence="7" id="KW-1015">Disulfide bond</keyword>
<evidence type="ECO:0000256" key="6">
    <source>
        <dbReference type="ARBA" id="ARBA00022825"/>
    </source>
</evidence>
<evidence type="ECO:0000256" key="3">
    <source>
        <dbReference type="ARBA" id="ARBA00017161"/>
    </source>
</evidence>
<name>G3P0N2_GASAC</name>
<keyword evidence="4 8" id="KW-0645">Protease</keyword>
<accession>G3P0N2</accession>
<evidence type="ECO:0000256" key="1">
    <source>
        <dbReference type="ARBA" id="ARBA00001656"/>
    </source>
</evidence>
<evidence type="ECO:0000313" key="11">
    <source>
        <dbReference type="Proteomes" id="UP000007635"/>
    </source>
</evidence>
<dbReference type="eggNOG" id="KOG3627">
    <property type="taxonomic scope" value="Eukaryota"/>
</dbReference>
<keyword evidence="6 8" id="KW-0720">Serine protease</keyword>
<evidence type="ECO:0000256" key="8">
    <source>
        <dbReference type="RuleBase" id="RU363034"/>
    </source>
</evidence>
<dbReference type="CDD" id="cd00190">
    <property type="entry name" value="Tryp_SPc"/>
    <property type="match status" value="1"/>
</dbReference>
<keyword evidence="5 8" id="KW-0378">Hydrolase</keyword>
<dbReference type="InterPro" id="IPR033116">
    <property type="entry name" value="TRYPSIN_SER"/>
</dbReference>
<reference evidence="10" key="2">
    <citation type="submission" date="2025-08" db="UniProtKB">
        <authorList>
            <consortium name="Ensembl"/>
        </authorList>
    </citation>
    <scope>IDENTIFICATION</scope>
</reference>
<evidence type="ECO:0000256" key="7">
    <source>
        <dbReference type="ARBA" id="ARBA00023157"/>
    </source>
</evidence>
<comment type="catalytic activity">
    <reaction evidence="1">
        <text>Preferential cleavage: Arg-|-Xaa, Lys-|-Xaa.</text>
        <dbReference type="EC" id="3.4.21.10"/>
    </reaction>
</comment>
<keyword evidence="11" id="KW-1185">Reference proteome</keyword>
<dbReference type="InterPro" id="IPR018114">
    <property type="entry name" value="TRYPSIN_HIS"/>
</dbReference>
<dbReference type="GO" id="GO:0004252">
    <property type="term" value="F:serine-type endopeptidase activity"/>
    <property type="evidence" value="ECO:0007669"/>
    <property type="project" value="InterPro"/>
</dbReference>
<evidence type="ECO:0000313" key="10">
    <source>
        <dbReference type="Ensembl" id="ENSGACP00000011155.2"/>
    </source>
</evidence>
<feature type="domain" description="Peptidase S1" evidence="9">
    <location>
        <begin position="76"/>
        <end position="315"/>
    </location>
</feature>
<dbReference type="InParanoid" id="G3P0N2"/>
<dbReference type="PANTHER" id="PTHR24252:SF8">
    <property type="entry name" value="ACROSIN"/>
    <property type="match status" value="1"/>
</dbReference>
<protein>
    <recommendedName>
        <fullName evidence="3">Acrosin</fullName>
        <ecNumber evidence="2">3.4.21.10</ecNumber>
    </recommendedName>
</protein>
<sequence length="349" mass="38232">MANDTHLVVFTADQERRCGKCRCGKACGETAVVAILLPLSPPLSRTLRECRQARFAKNVKGCGQRPLVAPPGLSRIVGGREAPEGAWPWQVSIQIQSMHHCGGTIVSSLSVLTATHCFHKFLGISTSHFRVVAGLRALSAPGDQTQIRSISKVKMHKDYNDVTSDNDVTLILLSSPFAFTDYIQPVCTPHDVTHEFILNFSQCFITGWGSTYYRGRRTNRLQEAEVELIDRRTCNLMTWYNGLITENMICAGLESGASDSCQGDSGGPLQCYSEDEDRFYLVGVTSFGYMCGVPRKPGVYARTSRYAAWLNTSQTASAPAAHGLNTGLILALLCVPPMLLLNIHAVHPH</sequence>
<dbReference type="SUPFAM" id="SSF50494">
    <property type="entry name" value="Trypsin-like serine proteases"/>
    <property type="match status" value="1"/>
</dbReference>
<dbReference type="MEROPS" id="S01.958"/>
<reference evidence="10" key="3">
    <citation type="submission" date="2025-09" db="UniProtKB">
        <authorList>
            <consortium name="Ensembl"/>
        </authorList>
    </citation>
    <scope>IDENTIFICATION</scope>
</reference>
<dbReference type="Bgee" id="ENSGACG00000008441">
    <property type="expression patterns" value="Expressed in testis"/>
</dbReference>
<dbReference type="InterPro" id="IPR001254">
    <property type="entry name" value="Trypsin_dom"/>
</dbReference>
<dbReference type="OMA" id="PLQCYSQ"/>
<dbReference type="AlphaFoldDB" id="G3P0N2"/>
<dbReference type="PRINTS" id="PR00722">
    <property type="entry name" value="CHYMOTRYPSIN"/>
</dbReference>
<proteinExistence type="predicted"/>
<dbReference type="InterPro" id="IPR009003">
    <property type="entry name" value="Peptidase_S1_PA"/>
</dbReference>
<organism evidence="10 11">
    <name type="scientific">Gasterosteus aculeatus aculeatus</name>
    <name type="common">three-spined stickleback</name>
    <dbReference type="NCBI Taxonomy" id="481459"/>
    <lineage>
        <taxon>Eukaryota</taxon>
        <taxon>Metazoa</taxon>
        <taxon>Chordata</taxon>
        <taxon>Craniata</taxon>
        <taxon>Vertebrata</taxon>
        <taxon>Euteleostomi</taxon>
        <taxon>Actinopterygii</taxon>
        <taxon>Neopterygii</taxon>
        <taxon>Teleostei</taxon>
        <taxon>Neoteleostei</taxon>
        <taxon>Acanthomorphata</taxon>
        <taxon>Eupercaria</taxon>
        <taxon>Perciformes</taxon>
        <taxon>Cottioidei</taxon>
        <taxon>Gasterosteales</taxon>
        <taxon>Gasterosteidae</taxon>
        <taxon>Gasterosteus</taxon>
    </lineage>
</organism>
<dbReference type="SMART" id="SM00020">
    <property type="entry name" value="Tryp_SPc"/>
    <property type="match status" value="1"/>
</dbReference>